<dbReference type="OMA" id="CYWNRFG"/>
<keyword evidence="4" id="KW-0539">Nucleus</keyword>
<keyword evidence="7" id="KW-1185">Reference proteome</keyword>
<dbReference type="AlphaFoldDB" id="A0A8C4WU24"/>
<dbReference type="Ensembl" id="ENSEBUT00000011348.1">
    <property type="protein sequence ID" value="ENSEBUP00000010794.1"/>
    <property type="gene ID" value="ENSEBUG00000006936.1"/>
</dbReference>
<evidence type="ECO:0000313" key="6">
    <source>
        <dbReference type="Ensembl" id="ENSEBUP00000010794.1"/>
    </source>
</evidence>
<evidence type="ECO:0000313" key="7">
    <source>
        <dbReference type="Proteomes" id="UP000694388"/>
    </source>
</evidence>
<reference evidence="6" key="2">
    <citation type="submission" date="2025-09" db="UniProtKB">
        <authorList>
            <consortium name="Ensembl"/>
        </authorList>
    </citation>
    <scope>IDENTIFICATION</scope>
</reference>
<dbReference type="PANTHER" id="PTHR31661:SF1">
    <property type="entry name" value="CDAN1-INTERACTING NUCLEASE 1"/>
    <property type="match status" value="1"/>
</dbReference>
<evidence type="ECO:0000256" key="3">
    <source>
        <dbReference type="ARBA" id="ARBA00022490"/>
    </source>
</evidence>
<dbReference type="InterPro" id="IPR029404">
    <property type="entry name" value="CDIN1"/>
</dbReference>
<dbReference type="GO" id="GO:0005737">
    <property type="term" value="C:cytoplasm"/>
    <property type="evidence" value="ECO:0007669"/>
    <property type="project" value="UniProtKB-SubCell"/>
</dbReference>
<evidence type="ECO:0000256" key="1">
    <source>
        <dbReference type="ARBA" id="ARBA00004123"/>
    </source>
</evidence>
<evidence type="ECO:0000256" key="2">
    <source>
        <dbReference type="ARBA" id="ARBA00004496"/>
    </source>
</evidence>
<accession>A0A8C4WU24</accession>
<dbReference type="Proteomes" id="UP000694388">
    <property type="component" value="Unplaced"/>
</dbReference>
<proteinExistence type="predicted"/>
<evidence type="ECO:0000256" key="4">
    <source>
        <dbReference type="ARBA" id="ARBA00023242"/>
    </source>
</evidence>
<organism evidence="6 7">
    <name type="scientific">Eptatretus burgeri</name>
    <name type="common">Inshore hagfish</name>
    <dbReference type="NCBI Taxonomy" id="7764"/>
    <lineage>
        <taxon>Eukaryota</taxon>
        <taxon>Metazoa</taxon>
        <taxon>Chordata</taxon>
        <taxon>Craniata</taxon>
        <taxon>Vertebrata</taxon>
        <taxon>Cyclostomata</taxon>
        <taxon>Myxini</taxon>
        <taxon>Myxiniformes</taxon>
        <taxon>Myxinidae</taxon>
        <taxon>Eptatretinae</taxon>
        <taxon>Eptatretus</taxon>
    </lineage>
</organism>
<keyword evidence="3" id="KW-0963">Cytoplasm</keyword>
<dbReference type="GO" id="GO:0005634">
    <property type="term" value="C:nucleus"/>
    <property type="evidence" value="ECO:0007669"/>
    <property type="project" value="UniProtKB-SubCell"/>
</dbReference>
<dbReference type="Pfam" id="PF14811">
    <property type="entry name" value="TPD"/>
    <property type="match status" value="1"/>
</dbReference>
<sequence length="281" mass="32494">MKLAEYKKIAVAVKSLPPTHEGFKTLRHMFRSYPTSTLQSIFSLEYQKRMKKTYAKHHAPEVTEHYYQRYKDGVAHAPDDPVLLQLALDVDLAPSLMARLILERFMITTNGKPPSKTLLSSMLNDTSQVADRVLSAQVFQCTLHDCCYGPLVDSVKHSIGHEYEVILQDKLKERNLTFLDEEELRKKGYDKTPDVLLEIPIAVDDQVIHWIESKASFGDETSHKTYLQDQFWSYWNRFGPGLVIYWFGFVEELDCNRARGILLRSSFPEEIVTMKFDVTPE</sequence>
<protein>
    <recommendedName>
        <fullName evidence="5">CDAN1-interacting nuclease 1</fullName>
    </recommendedName>
</protein>
<evidence type="ECO:0000256" key="5">
    <source>
        <dbReference type="ARBA" id="ARBA00023480"/>
    </source>
</evidence>
<dbReference type="GeneTree" id="ENSGT00390000018465"/>
<comment type="subcellular location">
    <subcellularLocation>
        <location evidence="2">Cytoplasm</location>
    </subcellularLocation>
    <subcellularLocation>
        <location evidence="1">Nucleus</location>
    </subcellularLocation>
</comment>
<dbReference type="PANTHER" id="PTHR31661">
    <property type="entry name" value="SIMILAR TO CDNA SEQUENCE BC052040"/>
    <property type="match status" value="1"/>
</dbReference>
<name>A0A8C4WU24_EPTBU</name>
<dbReference type="GO" id="GO:0030218">
    <property type="term" value="P:erythrocyte differentiation"/>
    <property type="evidence" value="ECO:0007669"/>
    <property type="project" value="TreeGrafter"/>
</dbReference>
<reference evidence="6" key="1">
    <citation type="submission" date="2025-08" db="UniProtKB">
        <authorList>
            <consortium name="Ensembl"/>
        </authorList>
    </citation>
    <scope>IDENTIFICATION</scope>
</reference>